<proteinExistence type="predicted"/>
<protein>
    <submittedName>
        <fullName evidence="1">Uncharacterized protein</fullName>
    </submittedName>
</protein>
<name>A0AAI9GMN9_PLUGE</name>
<sequence>MHKKFHIELDSLKRDLENYDRYNIVSSERLAYGSITISDRESVKQSIINYVKENEDIDTEKLIGDIFPKFTPHLFISHKSQDAGLAIKLANILFEKYDILSFIDSQVWHHINDIQKILDEEFSKKSEGLYDYRKSNIVSSNIFAMLSSSLYRTIDDSDGFIFIDRATKPNTARITHSTISQINTESPWIYLENIYSNLI</sequence>
<feature type="non-terminal residue" evidence="1">
    <location>
        <position position="199"/>
    </location>
</feature>
<dbReference type="AlphaFoldDB" id="A0AAI9GMN9"/>
<accession>A0AAI9GMN9</accession>
<gene>
    <name evidence="1" type="ORF">QEG54_005595</name>
</gene>
<reference evidence="1" key="1">
    <citation type="submission" date="2024-02" db="EMBL/GenBank/DDBJ databases">
        <authorList>
            <consortium name="Clinical and Environmental Microbiology Branch: Whole genome sequencing antimicrobial resistance pathogens in the healthcare setting"/>
        </authorList>
    </citation>
    <scope>NUCLEOTIDE SEQUENCE</scope>
    <source>
        <strain evidence="1">2021DK-00143</strain>
    </source>
</reference>
<comment type="caution">
    <text evidence="1">The sequence shown here is derived from an EMBL/GenBank/DDBJ whole genome shotgun (WGS) entry which is preliminary data.</text>
</comment>
<dbReference type="EMBL" id="ABLOKC030000077">
    <property type="protein sequence ID" value="EML1474733.1"/>
    <property type="molecule type" value="Genomic_DNA"/>
</dbReference>
<organism evidence="1">
    <name type="scientific">Pluralibacter gergoviae</name>
    <name type="common">Enterobacter gergoviae</name>
    <dbReference type="NCBI Taxonomy" id="61647"/>
    <lineage>
        <taxon>Bacteria</taxon>
        <taxon>Pseudomonadati</taxon>
        <taxon>Pseudomonadota</taxon>
        <taxon>Gammaproteobacteria</taxon>
        <taxon>Enterobacterales</taxon>
        <taxon>Enterobacteriaceae</taxon>
        <taxon>Pluralibacter</taxon>
    </lineage>
</organism>
<evidence type="ECO:0000313" key="1">
    <source>
        <dbReference type="EMBL" id="EML1474733.1"/>
    </source>
</evidence>